<dbReference type="EMBL" id="ML170169">
    <property type="protein sequence ID" value="TDL23735.1"/>
    <property type="molecule type" value="Genomic_DNA"/>
</dbReference>
<reference evidence="2 3" key="1">
    <citation type="submission" date="2018-06" db="EMBL/GenBank/DDBJ databases">
        <title>A transcriptomic atlas of mushroom development highlights an independent origin of complex multicellularity.</title>
        <authorList>
            <consortium name="DOE Joint Genome Institute"/>
            <person name="Krizsan K."/>
            <person name="Almasi E."/>
            <person name="Merenyi Z."/>
            <person name="Sahu N."/>
            <person name="Viragh M."/>
            <person name="Koszo T."/>
            <person name="Mondo S."/>
            <person name="Kiss B."/>
            <person name="Balint B."/>
            <person name="Kues U."/>
            <person name="Barry K."/>
            <person name="Hegedus J.C."/>
            <person name="Henrissat B."/>
            <person name="Johnson J."/>
            <person name="Lipzen A."/>
            <person name="Ohm R."/>
            <person name="Nagy I."/>
            <person name="Pangilinan J."/>
            <person name="Yan J."/>
            <person name="Xiong Y."/>
            <person name="Grigoriev I.V."/>
            <person name="Hibbett D.S."/>
            <person name="Nagy L.G."/>
        </authorList>
    </citation>
    <scope>NUCLEOTIDE SEQUENCE [LARGE SCALE GENOMIC DNA]</scope>
    <source>
        <strain evidence="2 3">SZMC22713</strain>
    </source>
</reference>
<feature type="compositionally biased region" description="Basic and acidic residues" evidence="1">
    <location>
        <begin position="309"/>
        <end position="318"/>
    </location>
</feature>
<evidence type="ECO:0000313" key="2">
    <source>
        <dbReference type="EMBL" id="TDL23735.1"/>
    </source>
</evidence>
<name>A0A4Y7Q8G4_9AGAM</name>
<dbReference type="Proteomes" id="UP000294933">
    <property type="component" value="Unassembled WGS sequence"/>
</dbReference>
<dbReference type="AlphaFoldDB" id="A0A4Y7Q8G4"/>
<organism evidence="2 3">
    <name type="scientific">Rickenella mellea</name>
    <dbReference type="NCBI Taxonomy" id="50990"/>
    <lineage>
        <taxon>Eukaryota</taxon>
        <taxon>Fungi</taxon>
        <taxon>Dikarya</taxon>
        <taxon>Basidiomycota</taxon>
        <taxon>Agaricomycotina</taxon>
        <taxon>Agaricomycetes</taxon>
        <taxon>Hymenochaetales</taxon>
        <taxon>Rickenellaceae</taxon>
        <taxon>Rickenella</taxon>
    </lineage>
</organism>
<accession>A0A4Y7Q8G4</accession>
<evidence type="ECO:0000256" key="1">
    <source>
        <dbReference type="SAM" id="MobiDB-lite"/>
    </source>
</evidence>
<keyword evidence="3" id="KW-1185">Reference proteome</keyword>
<dbReference type="VEuPathDB" id="FungiDB:BD410DRAFT_802509"/>
<proteinExistence type="predicted"/>
<evidence type="ECO:0000313" key="3">
    <source>
        <dbReference type="Proteomes" id="UP000294933"/>
    </source>
</evidence>
<gene>
    <name evidence="2" type="ORF">BD410DRAFT_802509</name>
</gene>
<sequence>MSNHNSIFSNEIHKDPALLEAAMSFCKPELSKWVGMADAEISHYAREVSIELEKACMEVGKQMPPSTIIPEAGPSLLDVDAKLLCQPWDNKGIQWVAQGPVRAISLLHFMLFGQDQIARRACKRTTRQSVPYVATSPTLADFVSSVADVNTAWLVLPGNAIGNDEDNNANGWDHYWHGGELSDMQDLMPRETQNPSTGSAPFSNLVAGAQKTDSDKFKPAGGEKARVSKRTEHDGCANYATKESVCSVDYNVADICGISPTSTLPVTQSINRIGRVVLRSTFNASFTVHARRMPVTSAGHDRHGKRASQHFEKKFERV</sequence>
<feature type="region of interest" description="Disordered" evidence="1">
    <location>
        <begin position="296"/>
        <end position="318"/>
    </location>
</feature>
<protein>
    <submittedName>
        <fullName evidence="2">Uncharacterized protein</fullName>
    </submittedName>
</protein>